<dbReference type="EMBL" id="JAACJL010000057">
    <property type="protein sequence ID" value="KAF4612051.1"/>
    <property type="molecule type" value="Genomic_DNA"/>
</dbReference>
<comment type="caution">
    <text evidence="2">The sequence shown here is derived from an EMBL/GenBank/DDBJ whole genome shotgun (WGS) entry which is preliminary data.</text>
</comment>
<accession>A0A8H4QJP7</accession>
<evidence type="ECO:0000313" key="2">
    <source>
        <dbReference type="EMBL" id="KAF4612051.1"/>
    </source>
</evidence>
<dbReference type="Proteomes" id="UP000521872">
    <property type="component" value="Unassembled WGS sequence"/>
</dbReference>
<feature type="compositionally biased region" description="Basic and acidic residues" evidence="1">
    <location>
        <begin position="1"/>
        <end position="19"/>
    </location>
</feature>
<evidence type="ECO:0000313" key="3">
    <source>
        <dbReference type="Proteomes" id="UP000521872"/>
    </source>
</evidence>
<gene>
    <name evidence="2" type="ORF">D9613_004129</name>
</gene>
<name>A0A8H4QJP7_9AGAR</name>
<evidence type="ECO:0000256" key="1">
    <source>
        <dbReference type="SAM" id="MobiDB-lite"/>
    </source>
</evidence>
<keyword evidence="3" id="KW-1185">Reference proteome</keyword>
<sequence>MQPKLDKPKQNPPKLERKTSFSFTKSRQGSLDALKAHIANHMLFMPHSSTLSSGLSIEDAGPPSRCVAHLERQERLVTTTAREFEPIWDRLSLDVKKASTLSSQLYATHRGS</sequence>
<reference evidence="2 3" key="1">
    <citation type="submission" date="2019-12" db="EMBL/GenBank/DDBJ databases">
        <authorList>
            <person name="Floudas D."/>
            <person name="Bentzer J."/>
            <person name="Ahren D."/>
            <person name="Johansson T."/>
            <person name="Persson P."/>
            <person name="Tunlid A."/>
        </authorList>
    </citation>
    <scope>NUCLEOTIDE SEQUENCE [LARGE SCALE GENOMIC DNA]</scope>
    <source>
        <strain evidence="2 3">CBS 102.39</strain>
    </source>
</reference>
<proteinExistence type="predicted"/>
<organism evidence="2 3">
    <name type="scientific">Agrocybe pediades</name>
    <dbReference type="NCBI Taxonomy" id="84607"/>
    <lineage>
        <taxon>Eukaryota</taxon>
        <taxon>Fungi</taxon>
        <taxon>Dikarya</taxon>
        <taxon>Basidiomycota</taxon>
        <taxon>Agaricomycotina</taxon>
        <taxon>Agaricomycetes</taxon>
        <taxon>Agaricomycetidae</taxon>
        <taxon>Agaricales</taxon>
        <taxon>Agaricineae</taxon>
        <taxon>Strophariaceae</taxon>
        <taxon>Agrocybe</taxon>
    </lineage>
</organism>
<protein>
    <submittedName>
        <fullName evidence="2">Uncharacterized protein</fullName>
    </submittedName>
</protein>
<dbReference type="AlphaFoldDB" id="A0A8H4QJP7"/>
<feature type="region of interest" description="Disordered" evidence="1">
    <location>
        <begin position="1"/>
        <end position="26"/>
    </location>
</feature>